<organism evidence="2 3">
    <name type="scientific">Mucilaginibacter antarcticus</name>
    <dbReference type="NCBI Taxonomy" id="1855725"/>
    <lineage>
        <taxon>Bacteria</taxon>
        <taxon>Pseudomonadati</taxon>
        <taxon>Bacteroidota</taxon>
        <taxon>Sphingobacteriia</taxon>
        <taxon>Sphingobacteriales</taxon>
        <taxon>Sphingobacteriaceae</taxon>
        <taxon>Mucilaginibacter</taxon>
    </lineage>
</organism>
<comment type="caution">
    <text evidence="2">The sequence shown here is derived from an EMBL/GenBank/DDBJ whole genome shotgun (WGS) entry which is preliminary data.</text>
</comment>
<sequence length="100" mass="11481">MTKTLTLVWYFYRPLSILGLIFSLIGISQIHANGSEFIPVAILIKIVGYAGYIFYKHHFANRTYLYFLNAGHSIKSMYAYSIAFDFLLFLAMVICVNLVK</sequence>
<protein>
    <submittedName>
        <fullName evidence="2">Uncharacterized protein</fullName>
    </submittedName>
</protein>
<dbReference type="Proteomes" id="UP001597601">
    <property type="component" value="Unassembled WGS sequence"/>
</dbReference>
<feature type="transmembrane region" description="Helical" evidence="1">
    <location>
        <begin position="7"/>
        <end position="31"/>
    </location>
</feature>
<dbReference type="RefSeq" id="WP_377130279.1">
    <property type="nucleotide sequence ID" value="NZ_JBHUHN010000001.1"/>
</dbReference>
<accession>A0ABW5XUL4</accession>
<dbReference type="EMBL" id="JBHUON010000030">
    <property type="protein sequence ID" value="MFD2866637.1"/>
    <property type="molecule type" value="Genomic_DNA"/>
</dbReference>
<keyword evidence="1" id="KW-1133">Transmembrane helix</keyword>
<reference evidence="3" key="1">
    <citation type="journal article" date="2019" name="Int. J. Syst. Evol. Microbiol.">
        <title>The Global Catalogue of Microorganisms (GCM) 10K type strain sequencing project: providing services to taxonomists for standard genome sequencing and annotation.</title>
        <authorList>
            <consortium name="The Broad Institute Genomics Platform"/>
            <consortium name="The Broad Institute Genome Sequencing Center for Infectious Disease"/>
            <person name="Wu L."/>
            <person name="Ma J."/>
        </authorList>
    </citation>
    <scope>NUCLEOTIDE SEQUENCE [LARGE SCALE GENOMIC DNA]</scope>
    <source>
        <strain evidence="3">KCTC 52232</strain>
    </source>
</reference>
<keyword evidence="3" id="KW-1185">Reference proteome</keyword>
<evidence type="ECO:0000313" key="3">
    <source>
        <dbReference type="Proteomes" id="UP001597601"/>
    </source>
</evidence>
<feature type="transmembrane region" description="Helical" evidence="1">
    <location>
        <begin position="76"/>
        <end position="99"/>
    </location>
</feature>
<feature type="transmembrane region" description="Helical" evidence="1">
    <location>
        <begin position="37"/>
        <end position="55"/>
    </location>
</feature>
<gene>
    <name evidence="2" type="ORF">ACFSYC_18215</name>
</gene>
<keyword evidence="1" id="KW-0472">Membrane</keyword>
<evidence type="ECO:0000256" key="1">
    <source>
        <dbReference type="SAM" id="Phobius"/>
    </source>
</evidence>
<proteinExistence type="predicted"/>
<keyword evidence="1" id="KW-0812">Transmembrane</keyword>
<name>A0ABW5XUL4_9SPHI</name>
<evidence type="ECO:0000313" key="2">
    <source>
        <dbReference type="EMBL" id="MFD2866637.1"/>
    </source>
</evidence>